<protein>
    <submittedName>
        <fullName evidence="2">Uncharacterized protein</fullName>
    </submittedName>
</protein>
<dbReference type="Proteomes" id="UP000265341">
    <property type="component" value="Unassembled WGS sequence"/>
</dbReference>
<dbReference type="AlphaFoldDB" id="A0A399F176"/>
<evidence type="ECO:0000313" key="2">
    <source>
        <dbReference type="EMBL" id="RIH89555.1"/>
    </source>
</evidence>
<accession>A0A399F176</accession>
<keyword evidence="3" id="KW-1185">Reference proteome</keyword>
<evidence type="ECO:0000313" key="1">
    <source>
        <dbReference type="EMBL" id="RIH87965.1"/>
    </source>
</evidence>
<dbReference type="EMBL" id="QWLA01000014">
    <property type="protein sequence ID" value="RIH87965.1"/>
    <property type="molecule type" value="Genomic_DNA"/>
</dbReference>
<dbReference type="EMBL" id="QWLA01000002">
    <property type="protein sequence ID" value="RIH89555.1"/>
    <property type="molecule type" value="Genomic_DNA"/>
</dbReference>
<proteinExistence type="predicted"/>
<sequence length="49" mass="5621">MPLLREAVANESFPSLEALQERLVERCVYLQEHPEVIRGVAGFRWIPNG</sequence>
<organism evidence="2 3">
    <name type="scientific">Calidithermus roseus</name>
    <dbReference type="NCBI Taxonomy" id="1644118"/>
    <lineage>
        <taxon>Bacteria</taxon>
        <taxon>Thermotogati</taxon>
        <taxon>Deinococcota</taxon>
        <taxon>Deinococci</taxon>
        <taxon>Thermales</taxon>
        <taxon>Thermaceae</taxon>
        <taxon>Calidithermus</taxon>
    </lineage>
</organism>
<gene>
    <name evidence="2" type="ORF">Mrose_00143</name>
    <name evidence="1" type="ORF">Mrose_01032</name>
</gene>
<reference evidence="2 3" key="1">
    <citation type="submission" date="2018-08" db="EMBL/GenBank/DDBJ databases">
        <title>Meiothermus roseus NBRC 110900 genome sequencing project.</title>
        <authorList>
            <person name="Da Costa M.S."/>
            <person name="Albuquerque L."/>
            <person name="Raposo P."/>
            <person name="Froufe H.J.C."/>
            <person name="Barroso C.S."/>
            <person name="Egas C."/>
        </authorList>
    </citation>
    <scope>NUCLEOTIDE SEQUENCE [LARGE SCALE GENOMIC DNA]</scope>
    <source>
        <strain evidence="2 3">NBRC 110900</strain>
    </source>
</reference>
<evidence type="ECO:0000313" key="3">
    <source>
        <dbReference type="Proteomes" id="UP000265341"/>
    </source>
</evidence>
<name>A0A399F176_9DEIN</name>
<comment type="caution">
    <text evidence="2">The sequence shown here is derived from an EMBL/GenBank/DDBJ whole genome shotgun (WGS) entry which is preliminary data.</text>
</comment>